<dbReference type="AlphaFoldDB" id="A0AAV4JXF0"/>
<feature type="region of interest" description="Disordered" evidence="1">
    <location>
        <begin position="17"/>
        <end position="87"/>
    </location>
</feature>
<accession>A0AAV4JXF0</accession>
<keyword evidence="3" id="KW-1185">Reference proteome</keyword>
<protein>
    <submittedName>
        <fullName evidence="2">Uncharacterized protein</fullName>
    </submittedName>
</protein>
<name>A0AAV4JXF0_9GAST</name>
<sequence>MLTLINSVASSFVPSRLNATLIPPPGPTNQDAVAFKGFQSHNPSAHPVTGSTSLSEGDTYDSNCQRPDVADRKQTTGNRNVTRKRNP</sequence>
<dbReference type="EMBL" id="BMAT01007050">
    <property type="protein sequence ID" value="GFS25236.1"/>
    <property type="molecule type" value="Genomic_DNA"/>
</dbReference>
<gene>
    <name evidence="2" type="ORF">ElyMa_003436300</name>
</gene>
<organism evidence="2 3">
    <name type="scientific">Elysia marginata</name>
    <dbReference type="NCBI Taxonomy" id="1093978"/>
    <lineage>
        <taxon>Eukaryota</taxon>
        <taxon>Metazoa</taxon>
        <taxon>Spiralia</taxon>
        <taxon>Lophotrochozoa</taxon>
        <taxon>Mollusca</taxon>
        <taxon>Gastropoda</taxon>
        <taxon>Heterobranchia</taxon>
        <taxon>Euthyneura</taxon>
        <taxon>Panpulmonata</taxon>
        <taxon>Sacoglossa</taxon>
        <taxon>Placobranchoidea</taxon>
        <taxon>Plakobranchidae</taxon>
        <taxon>Elysia</taxon>
    </lineage>
</organism>
<feature type="compositionally biased region" description="Polar residues" evidence="1">
    <location>
        <begin position="39"/>
        <end position="65"/>
    </location>
</feature>
<evidence type="ECO:0000313" key="3">
    <source>
        <dbReference type="Proteomes" id="UP000762676"/>
    </source>
</evidence>
<evidence type="ECO:0000313" key="2">
    <source>
        <dbReference type="EMBL" id="GFS25236.1"/>
    </source>
</evidence>
<proteinExistence type="predicted"/>
<reference evidence="2 3" key="1">
    <citation type="journal article" date="2021" name="Elife">
        <title>Chloroplast acquisition without the gene transfer in kleptoplastic sea slugs, Plakobranchus ocellatus.</title>
        <authorList>
            <person name="Maeda T."/>
            <person name="Takahashi S."/>
            <person name="Yoshida T."/>
            <person name="Shimamura S."/>
            <person name="Takaki Y."/>
            <person name="Nagai Y."/>
            <person name="Toyoda A."/>
            <person name="Suzuki Y."/>
            <person name="Arimoto A."/>
            <person name="Ishii H."/>
            <person name="Satoh N."/>
            <person name="Nishiyama T."/>
            <person name="Hasebe M."/>
            <person name="Maruyama T."/>
            <person name="Minagawa J."/>
            <person name="Obokata J."/>
            <person name="Shigenobu S."/>
        </authorList>
    </citation>
    <scope>NUCLEOTIDE SEQUENCE [LARGE SCALE GENOMIC DNA]</scope>
</reference>
<dbReference type="Proteomes" id="UP000762676">
    <property type="component" value="Unassembled WGS sequence"/>
</dbReference>
<evidence type="ECO:0000256" key="1">
    <source>
        <dbReference type="SAM" id="MobiDB-lite"/>
    </source>
</evidence>
<comment type="caution">
    <text evidence="2">The sequence shown here is derived from an EMBL/GenBank/DDBJ whole genome shotgun (WGS) entry which is preliminary data.</text>
</comment>